<gene>
    <name evidence="3" type="ORF">ABI_07930</name>
</gene>
<keyword evidence="4" id="KW-1185">Reference proteome</keyword>
<proteinExistence type="predicted"/>
<dbReference type="eggNOG" id="COG1917">
    <property type="taxonomic scope" value="Bacteria"/>
</dbReference>
<dbReference type="STRING" id="715226.ABI_07930"/>
<dbReference type="SUPFAM" id="SSF51182">
    <property type="entry name" value="RmlC-like cupins"/>
    <property type="match status" value="1"/>
</dbReference>
<feature type="signal peptide" evidence="1">
    <location>
        <begin position="1"/>
        <end position="23"/>
    </location>
</feature>
<dbReference type="InterPro" id="IPR014710">
    <property type="entry name" value="RmlC-like_jellyroll"/>
</dbReference>
<dbReference type="PANTHER" id="PTHR38599">
    <property type="entry name" value="CUPIN DOMAIN PROTEIN (AFU_ORTHOLOGUE AFUA_3G13620)"/>
    <property type="match status" value="1"/>
</dbReference>
<feature type="chain" id="PRO_5003316670" evidence="1">
    <location>
        <begin position="24"/>
        <end position="133"/>
    </location>
</feature>
<name>F4QLT8_9CAUL</name>
<protein>
    <submittedName>
        <fullName evidence="3">Cupin domain protein</fullName>
    </submittedName>
</protein>
<dbReference type="EMBL" id="GL883077">
    <property type="protein sequence ID" value="EGF92357.1"/>
    <property type="molecule type" value="Genomic_DNA"/>
</dbReference>
<organism evidence="3 4">
    <name type="scientific">Asticcacaulis biprosthecium C19</name>
    <dbReference type="NCBI Taxonomy" id="715226"/>
    <lineage>
        <taxon>Bacteria</taxon>
        <taxon>Pseudomonadati</taxon>
        <taxon>Pseudomonadota</taxon>
        <taxon>Alphaproteobacteria</taxon>
        <taxon>Caulobacterales</taxon>
        <taxon>Caulobacteraceae</taxon>
        <taxon>Asticcacaulis</taxon>
    </lineage>
</organism>
<dbReference type="AlphaFoldDB" id="F4QLT8"/>
<reference evidence="4" key="1">
    <citation type="submission" date="2011-03" db="EMBL/GenBank/DDBJ databases">
        <title>Draft genome sequence of Brevundimonas diminuta.</title>
        <authorList>
            <person name="Brown P.J.B."/>
            <person name="Buechlein A."/>
            <person name="Hemmerich C."/>
            <person name="Brun Y.V."/>
        </authorList>
    </citation>
    <scope>NUCLEOTIDE SEQUENCE [LARGE SCALE GENOMIC DNA]</scope>
    <source>
        <strain evidence="4">C19</strain>
    </source>
</reference>
<dbReference type="InterPro" id="IPR011051">
    <property type="entry name" value="RmlC_Cupin_sf"/>
</dbReference>
<dbReference type="InterPro" id="IPR013096">
    <property type="entry name" value="Cupin_2"/>
</dbReference>
<sequence>MVDFTAMKHALLLLAFIAAPAIAGPPLNFSVEVTKDHAPKVVTVMERQFDLGQGSGWHIHHGTEMVYIAEGEIELRVGTEAPRVLRAGDSVQIPREMPHTATNIGQVPVKLIITYVTDSGSDLRTPVDAPAAN</sequence>
<feature type="domain" description="Cupin type-2" evidence="2">
    <location>
        <begin position="50"/>
        <end position="114"/>
    </location>
</feature>
<accession>F4QLT8</accession>
<evidence type="ECO:0000313" key="4">
    <source>
        <dbReference type="Proteomes" id="UP000006512"/>
    </source>
</evidence>
<dbReference type="Gene3D" id="2.60.120.10">
    <property type="entry name" value="Jelly Rolls"/>
    <property type="match status" value="1"/>
</dbReference>
<dbReference type="Pfam" id="PF07883">
    <property type="entry name" value="Cupin_2"/>
    <property type="match status" value="1"/>
</dbReference>
<keyword evidence="1" id="KW-0732">Signal</keyword>
<dbReference type="Proteomes" id="UP000006512">
    <property type="component" value="Unassembled WGS sequence"/>
</dbReference>
<evidence type="ECO:0000256" key="1">
    <source>
        <dbReference type="SAM" id="SignalP"/>
    </source>
</evidence>
<evidence type="ECO:0000313" key="3">
    <source>
        <dbReference type="EMBL" id="EGF92357.1"/>
    </source>
</evidence>
<dbReference type="PANTHER" id="PTHR38599:SF1">
    <property type="entry name" value="CUPIN DOMAIN PROTEIN (AFU_ORTHOLOGUE AFUA_3G13620)"/>
    <property type="match status" value="1"/>
</dbReference>
<dbReference type="HOGENOM" id="CLU_137310_0_0_5"/>
<evidence type="ECO:0000259" key="2">
    <source>
        <dbReference type="Pfam" id="PF07883"/>
    </source>
</evidence>